<dbReference type="GO" id="GO:0098046">
    <property type="term" value="C:type V protein secretion system complex"/>
    <property type="evidence" value="ECO:0007669"/>
    <property type="project" value="TreeGrafter"/>
</dbReference>
<evidence type="ECO:0000256" key="3">
    <source>
        <dbReference type="ARBA" id="ARBA00023237"/>
    </source>
</evidence>
<dbReference type="PANTHER" id="PTHR34597:SF6">
    <property type="entry name" value="BLR6126 PROTEIN"/>
    <property type="match status" value="1"/>
</dbReference>
<evidence type="ECO:0000313" key="7">
    <source>
        <dbReference type="Proteomes" id="UP000321750"/>
    </source>
</evidence>
<keyword evidence="7" id="KW-1185">Reference proteome</keyword>
<dbReference type="PANTHER" id="PTHR34597">
    <property type="entry name" value="SLR1661 PROTEIN"/>
    <property type="match status" value="1"/>
</dbReference>
<dbReference type="EMBL" id="BJZV01000003">
    <property type="protein sequence ID" value="GEP09030.1"/>
    <property type="molecule type" value="Genomic_DNA"/>
</dbReference>
<gene>
    <name evidence="6" type="ORF">MGN01_08750</name>
</gene>
<dbReference type="InterPro" id="IPR051544">
    <property type="entry name" value="TPS_OM_transporter"/>
</dbReference>
<keyword evidence="2" id="KW-0812">Transmembrane</keyword>
<dbReference type="AlphaFoldDB" id="A0A512JGF0"/>
<dbReference type="RefSeq" id="WP_170245832.1">
    <property type="nucleotide sequence ID" value="NZ_BJZV01000003.1"/>
</dbReference>
<evidence type="ECO:0000256" key="1">
    <source>
        <dbReference type="ARBA" id="ARBA00022452"/>
    </source>
</evidence>
<evidence type="ECO:0000256" key="2">
    <source>
        <dbReference type="ARBA" id="ARBA00022692"/>
    </source>
</evidence>
<sequence length="516" mass="55172">MAGASQAASGDASSARFRLQAVILDGAMTLAEADLAQAYAPFLGRDVSEADLTTITSSLGAAYRRAGYDLTRTIVPAQDLAEGRLRIRIIEGRIEDVVIVGDDADRFGLLRLLAPVTAETPARRSTLERQLLLANDRPGVRVTDTTLDEIVPASGRYRLKVSVKSWTIYGAIGLDNLGSSAVGPWQGSATMALNSMLVPGDSLVFAGSSSLGSWRELSFGSLAYDAPIGSDGFRIGAAATRSEIRPGDARRWTGTASQAETYEMRAWYAPLVSQSQTLWLGGALGISEIEERTNFGRTYRDDLGLLSLSADYKLHISESSWTYLFGTFRQGLGSTDGQSADIDLSRLGASTRFSLFNASAAHYQNLTDAWSIKLAAGGQIASGPLLVTQQYYLGGYSFGRGFEAGWISGDNAIAGSAELRYDIPLRMEYLNALQLYGFAEGGATETYFGPKSLVQKIASIGAGVRFFVTNDLLAGVAIAKPIADTAIYRKADGVAVLFSLTNSFHLCPGSEGWRCN</sequence>
<protein>
    <submittedName>
        <fullName evidence="6">Heme utilization protein</fullName>
    </submittedName>
</protein>
<organism evidence="6 7">
    <name type="scientific">Methylobacterium gnaphalii</name>
    <dbReference type="NCBI Taxonomy" id="1010610"/>
    <lineage>
        <taxon>Bacteria</taxon>
        <taxon>Pseudomonadati</taxon>
        <taxon>Pseudomonadota</taxon>
        <taxon>Alphaproteobacteria</taxon>
        <taxon>Hyphomicrobiales</taxon>
        <taxon>Methylobacteriaceae</taxon>
        <taxon>Methylobacterium</taxon>
    </lineage>
</organism>
<feature type="domain" description="Haemolysin activator HlyB C-terminal" evidence="4">
    <location>
        <begin position="167"/>
        <end position="466"/>
    </location>
</feature>
<accession>A0A512JGF0</accession>
<keyword evidence="3" id="KW-0998">Cell outer membrane</keyword>
<dbReference type="Proteomes" id="UP000321750">
    <property type="component" value="Unassembled WGS sequence"/>
</dbReference>
<evidence type="ECO:0000313" key="6">
    <source>
        <dbReference type="EMBL" id="GEP09030.1"/>
    </source>
</evidence>
<dbReference type="Pfam" id="PF08479">
    <property type="entry name" value="POTRA_2"/>
    <property type="match status" value="1"/>
</dbReference>
<dbReference type="Gene3D" id="2.40.160.50">
    <property type="entry name" value="membrane protein fhac: a member of the omp85/tpsb transporter family"/>
    <property type="match status" value="1"/>
</dbReference>
<evidence type="ECO:0000259" key="4">
    <source>
        <dbReference type="Pfam" id="PF03865"/>
    </source>
</evidence>
<dbReference type="GO" id="GO:0008320">
    <property type="term" value="F:protein transmembrane transporter activity"/>
    <property type="evidence" value="ECO:0007669"/>
    <property type="project" value="TreeGrafter"/>
</dbReference>
<dbReference type="Gene3D" id="3.10.20.310">
    <property type="entry name" value="membrane protein fhac"/>
    <property type="match status" value="1"/>
</dbReference>
<dbReference type="GO" id="GO:0046819">
    <property type="term" value="P:protein secretion by the type V secretion system"/>
    <property type="evidence" value="ECO:0007669"/>
    <property type="project" value="TreeGrafter"/>
</dbReference>
<name>A0A512JGF0_9HYPH</name>
<reference evidence="6 7" key="1">
    <citation type="submission" date="2019-07" db="EMBL/GenBank/DDBJ databases">
        <title>Whole genome shotgun sequence of Methylobacterium gnaphalii NBRC 107716.</title>
        <authorList>
            <person name="Hosoyama A."/>
            <person name="Uohara A."/>
            <person name="Ohji S."/>
            <person name="Ichikawa N."/>
        </authorList>
    </citation>
    <scope>NUCLEOTIDE SEQUENCE [LARGE SCALE GENOMIC DNA]</scope>
    <source>
        <strain evidence="6 7">NBRC 107716</strain>
    </source>
</reference>
<dbReference type="InterPro" id="IPR005565">
    <property type="entry name" value="Hemolysn_activator_HlyB_C"/>
</dbReference>
<feature type="domain" description="Polypeptide-transport-associated ShlB-type" evidence="5">
    <location>
        <begin position="17"/>
        <end position="92"/>
    </location>
</feature>
<evidence type="ECO:0000259" key="5">
    <source>
        <dbReference type="Pfam" id="PF08479"/>
    </source>
</evidence>
<comment type="caution">
    <text evidence="6">The sequence shown here is derived from an EMBL/GenBank/DDBJ whole genome shotgun (WGS) entry which is preliminary data.</text>
</comment>
<proteinExistence type="predicted"/>
<keyword evidence="1" id="KW-1134">Transmembrane beta strand</keyword>
<dbReference type="InterPro" id="IPR013686">
    <property type="entry name" value="Polypept-transport_assoc_ShlB"/>
</dbReference>
<keyword evidence="1" id="KW-0472">Membrane</keyword>
<dbReference type="Pfam" id="PF03865">
    <property type="entry name" value="ShlB"/>
    <property type="match status" value="1"/>
</dbReference>